<dbReference type="GO" id="GO:0015031">
    <property type="term" value="P:protein transport"/>
    <property type="evidence" value="ECO:0007669"/>
    <property type="project" value="UniProtKB-KW"/>
</dbReference>
<keyword evidence="10" id="KW-0653">Protein transport</keyword>
<comment type="similarity">
    <text evidence="4">Belongs to the NECAP family.</text>
</comment>
<evidence type="ECO:0000256" key="11">
    <source>
        <dbReference type="ARBA" id="ARBA00023136"/>
    </source>
</evidence>
<protein>
    <recommendedName>
        <fullName evidence="13">Adaptin ear-binding coat-associated protein 1</fullName>
    </recommendedName>
    <alternativeName>
        <fullName evidence="14">NECAP endocytosis-associated protein 1</fullName>
    </alternativeName>
</protein>
<keyword evidence="11" id="KW-0472">Membrane</keyword>
<keyword evidence="5" id="KW-0813">Transport</keyword>
<feature type="region of interest" description="Disordered" evidence="15">
    <location>
        <begin position="1"/>
        <end position="20"/>
    </location>
</feature>
<evidence type="ECO:0000256" key="10">
    <source>
        <dbReference type="ARBA" id="ARBA00022927"/>
    </source>
</evidence>
<evidence type="ECO:0000313" key="17">
    <source>
        <dbReference type="EMBL" id="MBZ3881623.1"/>
    </source>
</evidence>
<dbReference type="SUPFAM" id="SSF50729">
    <property type="entry name" value="PH domain-like"/>
    <property type="match status" value="1"/>
</dbReference>
<dbReference type="Proteomes" id="UP001166674">
    <property type="component" value="Unassembled WGS sequence"/>
</dbReference>
<comment type="subcellular location">
    <subcellularLocation>
        <location evidence="2">Cell membrane</location>
    </subcellularLocation>
    <subcellularLocation>
        <location evidence="3">Cytoplasmic vesicle</location>
        <location evidence="3">Clathrin-coated vesicle membrane</location>
    </subcellularLocation>
</comment>
<evidence type="ECO:0000256" key="14">
    <source>
        <dbReference type="ARBA" id="ARBA00042069"/>
    </source>
</evidence>
<feature type="compositionally biased region" description="Polar residues" evidence="15">
    <location>
        <begin position="1"/>
        <end position="13"/>
    </location>
</feature>
<evidence type="ECO:0000256" key="15">
    <source>
        <dbReference type="SAM" id="MobiDB-lite"/>
    </source>
</evidence>
<dbReference type="Gene3D" id="2.30.29.30">
    <property type="entry name" value="Pleckstrin-homology domain (PH domain)/Phosphotyrosine-binding domain (PTB)"/>
    <property type="match status" value="1"/>
</dbReference>
<keyword evidence="7" id="KW-0597">Phosphoprotein</keyword>
<dbReference type="PANTHER" id="PTHR12847">
    <property type="entry name" value="ATP-BINDING CASSETTE ABC TRANSPORTER-RELATED"/>
    <property type="match status" value="1"/>
</dbReference>
<keyword evidence="12" id="KW-0968">Cytoplasmic vesicle</keyword>
<evidence type="ECO:0000256" key="9">
    <source>
        <dbReference type="ARBA" id="ARBA00022737"/>
    </source>
</evidence>
<comment type="caution">
    <text evidence="17">The sequence shown here is derived from an EMBL/GenBank/DDBJ whole genome shotgun (WGS) entry which is preliminary data.</text>
</comment>
<dbReference type="EMBL" id="JAATJV010377700">
    <property type="protein sequence ID" value="MBZ3881623.1"/>
    <property type="molecule type" value="Genomic_DNA"/>
</dbReference>
<proteinExistence type="inferred from homology"/>
<dbReference type="GO" id="GO:0006897">
    <property type="term" value="P:endocytosis"/>
    <property type="evidence" value="ECO:0007669"/>
    <property type="project" value="UniProtKB-KW"/>
</dbReference>
<evidence type="ECO:0000256" key="13">
    <source>
        <dbReference type="ARBA" id="ARBA00040664"/>
    </source>
</evidence>
<evidence type="ECO:0000256" key="1">
    <source>
        <dbReference type="ARBA" id="ARBA00002550"/>
    </source>
</evidence>
<accession>A0AA41SYD5</accession>
<dbReference type="AlphaFoldDB" id="A0AA41SYD5"/>
<feature type="domain" description="NECAP PHear" evidence="16">
    <location>
        <begin position="5"/>
        <end position="104"/>
    </location>
</feature>
<organism evidence="17 18">
    <name type="scientific">Sciurus carolinensis</name>
    <name type="common">Eastern gray squirrel</name>
    <dbReference type="NCBI Taxonomy" id="30640"/>
    <lineage>
        <taxon>Eukaryota</taxon>
        <taxon>Metazoa</taxon>
        <taxon>Chordata</taxon>
        <taxon>Craniata</taxon>
        <taxon>Vertebrata</taxon>
        <taxon>Euteleostomi</taxon>
        <taxon>Mammalia</taxon>
        <taxon>Eutheria</taxon>
        <taxon>Euarchontoglires</taxon>
        <taxon>Glires</taxon>
        <taxon>Rodentia</taxon>
        <taxon>Sciuromorpha</taxon>
        <taxon>Sciuridae</taxon>
        <taxon>Sciurinae</taxon>
        <taxon>Sciurini</taxon>
        <taxon>Sciurus</taxon>
    </lineage>
</organism>
<dbReference type="GO" id="GO:0030125">
    <property type="term" value="C:clathrin vesicle coat"/>
    <property type="evidence" value="ECO:0007669"/>
    <property type="project" value="TreeGrafter"/>
</dbReference>
<name>A0AA41SYD5_SCICA</name>
<gene>
    <name evidence="17" type="ORF">SUZIE_163835</name>
</gene>
<evidence type="ECO:0000259" key="16">
    <source>
        <dbReference type="Pfam" id="PF07933"/>
    </source>
</evidence>
<dbReference type="GO" id="GO:0005886">
    <property type="term" value="C:plasma membrane"/>
    <property type="evidence" value="ECO:0007669"/>
    <property type="project" value="UniProtKB-SubCell"/>
</dbReference>
<evidence type="ECO:0000256" key="8">
    <source>
        <dbReference type="ARBA" id="ARBA00022583"/>
    </source>
</evidence>
<evidence type="ECO:0000256" key="5">
    <source>
        <dbReference type="ARBA" id="ARBA00022448"/>
    </source>
</evidence>
<evidence type="ECO:0000256" key="12">
    <source>
        <dbReference type="ARBA" id="ARBA00023329"/>
    </source>
</evidence>
<evidence type="ECO:0000313" key="18">
    <source>
        <dbReference type="Proteomes" id="UP001166674"/>
    </source>
</evidence>
<comment type="function">
    <text evidence="1">Involved in endocytosis.</text>
</comment>
<dbReference type="InterPro" id="IPR012466">
    <property type="entry name" value="NECAP_PHear"/>
</dbReference>
<sequence length="104" mass="11522">MASNHSFWTSTRKLGQPDWTGQLPITSKGKNVYVKLEDKVSGELFAQAPVEQYPGFAVKTVTNSSCYFMIQIPDGGGHSVFMGIGFTDQGDAYDFNVSLQHHFK</sequence>
<evidence type="ECO:0000256" key="7">
    <source>
        <dbReference type="ARBA" id="ARBA00022553"/>
    </source>
</evidence>
<evidence type="ECO:0000256" key="6">
    <source>
        <dbReference type="ARBA" id="ARBA00022475"/>
    </source>
</evidence>
<evidence type="ECO:0000256" key="2">
    <source>
        <dbReference type="ARBA" id="ARBA00004236"/>
    </source>
</evidence>
<keyword evidence="8" id="KW-0254">Endocytosis</keyword>
<evidence type="ECO:0000256" key="3">
    <source>
        <dbReference type="ARBA" id="ARBA00004640"/>
    </source>
</evidence>
<evidence type="ECO:0000256" key="4">
    <source>
        <dbReference type="ARBA" id="ARBA00007736"/>
    </source>
</evidence>
<reference evidence="17" key="1">
    <citation type="submission" date="2020-03" db="EMBL/GenBank/DDBJ databases">
        <title>Studies in the Genomics of Life Span.</title>
        <authorList>
            <person name="Glass D."/>
        </authorList>
    </citation>
    <scope>NUCLEOTIDE SEQUENCE</scope>
    <source>
        <strain evidence="17">SUZIE</strain>
        <tissue evidence="17">Muscle</tissue>
    </source>
</reference>
<dbReference type="PANTHER" id="PTHR12847:SF15">
    <property type="entry name" value="ADAPTIN EAR-BINDING COAT-ASSOCIATED PROTEIN 1"/>
    <property type="match status" value="1"/>
</dbReference>
<dbReference type="InterPro" id="IPR011993">
    <property type="entry name" value="PH-like_dom_sf"/>
</dbReference>
<keyword evidence="18" id="KW-1185">Reference proteome</keyword>
<dbReference type="Pfam" id="PF07933">
    <property type="entry name" value="DUF1681"/>
    <property type="match status" value="1"/>
</dbReference>
<keyword evidence="6" id="KW-1003">Cell membrane</keyword>
<keyword evidence="9" id="KW-0677">Repeat</keyword>